<organism evidence="1 2">
    <name type="scientific">Phytophthora fragariaefolia</name>
    <dbReference type="NCBI Taxonomy" id="1490495"/>
    <lineage>
        <taxon>Eukaryota</taxon>
        <taxon>Sar</taxon>
        <taxon>Stramenopiles</taxon>
        <taxon>Oomycota</taxon>
        <taxon>Peronosporomycetes</taxon>
        <taxon>Peronosporales</taxon>
        <taxon>Peronosporaceae</taxon>
        <taxon>Phytophthora</taxon>
    </lineage>
</organism>
<dbReference type="AlphaFoldDB" id="A0A9W7CX66"/>
<gene>
    <name evidence="1" type="ORF">Pfra01_001517800</name>
</gene>
<proteinExistence type="predicted"/>
<reference evidence="1" key="1">
    <citation type="submission" date="2023-04" db="EMBL/GenBank/DDBJ databases">
        <title>Phytophthora fragariaefolia NBRC 109709.</title>
        <authorList>
            <person name="Ichikawa N."/>
            <person name="Sato H."/>
            <person name="Tonouchi N."/>
        </authorList>
    </citation>
    <scope>NUCLEOTIDE SEQUENCE</scope>
    <source>
        <strain evidence="1">NBRC 109709</strain>
    </source>
</reference>
<evidence type="ECO:0000313" key="2">
    <source>
        <dbReference type="Proteomes" id="UP001165121"/>
    </source>
</evidence>
<name>A0A9W7CX66_9STRA</name>
<dbReference type="OrthoDB" id="126349at2759"/>
<accession>A0A9W7CX66</accession>
<keyword evidence="2" id="KW-1185">Reference proteome</keyword>
<dbReference type="Proteomes" id="UP001165121">
    <property type="component" value="Unassembled WGS sequence"/>
</dbReference>
<protein>
    <submittedName>
        <fullName evidence="1">Unnamed protein product</fullName>
    </submittedName>
</protein>
<evidence type="ECO:0000313" key="1">
    <source>
        <dbReference type="EMBL" id="GMF44049.1"/>
    </source>
</evidence>
<dbReference type="EMBL" id="BSXT01001637">
    <property type="protein sequence ID" value="GMF44049.1"/>
    <property type="molecule type" value="Genomic_DNA"/>
</dbReference>
<sequence>MMACNQRQLTPRRVRRTLSQLYYYKGNGRLSSTAMLKLPHCVEKEMTHLNNTGSTDQLQVRSYGSCSLSRYVIDLFFFRRVCVIGSPDAASVDGCATTGLTDVVQRIRFQERESETDLLYSQNDSLP</sequence>
<comment type="caution">
    <text evidence="1">The sequence shown here is derived from an EMBL/GenBank/DDBJ whole genome shotgun (WGS) entry which is preliminary data.</text>
</comment>